<evidence type="ECO:0000313" key="3">
    <source>
        <dbReference type="Proteomes" id="UP000474159"/>
    </source>
</evidence>
<evidence type="ECO:0000259" key="1">
    <source>
        <dbReference type="Pfam" id="PF05876"/>
    </source>
</evidence>
<sequence length="142" mass="16052">MPWKRAPVTTLLDQTAAKALAKLRPPPRLPLSQWIERHMRLPEGLAAKPGPVRLWPFQKEIADAITDPMLERVTVRKCVRVGYTTLLTGAGRRQWEGSGIARKLMRPRLLSTPAYRPRPIMVSGCFSGREGLVMRSTLRLCK</sequence>
<feature type="domain" description="Phage terminase large subunit GpA ATPase" evidence="1">
    <location>
        <begin position="47"/>
        <end position="90"/>
    </location>
</feature>
<reference evidence="2 3" key="1">
    <citation type="submission" date="2019-09" db="EMBL/GenBank/DDBJ databases">
        <title>YIM 48816 draft genome.</title>
        <authorList>
            <person name="Jiang L."/>
        </authorList>
    </citation>
    <scope>NUCLEOTIDE SEQUENCE [LARGE SCALE GENOMIC DNA]</scope>
    <source>
        <strain evidence="2 3">YIM 48816</strain>
    </source>
</reference>
<dbReference type="InterPro" id="IPR046453">
    <property type="entry name" value="GpA_ATPase"/>
</dbReference>
<evidence type="ECO:0000313" key="2">
    <source>
        <dbReference type="EMBL" id="KAB1073559.1"/>
    </source>
</evidence>
<dbReference type="EMBL" id="VZZK01000042">
    <property type="protein sequence ID" value="KAB1073559.1"/>
    <property type="molecule type" value="Genomic_DNA"/>
</dbReference>
<accession>A0A6L3SQI8</accession>
<dbReference type="OrthoDB" id="5181253at2"/>
<protein>
    <recommendedName>
        <fullName evidence="1">Phage terminase large subunit GpA ATPase domain-containing protein</fullName>
    </recommendedName>
</protein>
<organism evidence="2 3">
    <name type="scientific">Methylobacterium soli</name>
    <dbReference type="NCBI Taxonomy" id="553447"/>
    <lineage>
        <taxon>Bacteria</taxon>
        <taxon>Pseudomonadati</taxon>
        <taxon>Pseudomonadota</taxon>
        <taxon>Alphaproteobacteria</taxon>
        <taxon>Hyphomicrobiales</taxon>
        <taxon>Methylobacteriaceae</taxon>
        <taxon>Methylobacterium</taxon>
    </lineage>
</organism>
<name>A0A6L3SQI8_9HYPH</name>
<proteinExistence type="predicted"/>
<dbReference type="Pfam" id="PF05876">
    <property type="entry name" value="GpA_ATPase"/>
    <property type="match status" value="1"/>
</dbReference>
<dbReference type="AlphaFoldDB" id="A0A6L3SQI8"/>
<gene>
    <name evidence="2" type="ORF">F6X53_27030</name>
</gene>
<comment type="caution">
    <text evidence="2">The sequence shown here is derived from an EMBL/GenBank/DDBJ whole genome shotgun (WGS) entry which is preliminary data.</text>
</comment>
<dbReference type="Proteomes" id="UP000474159">
    <property type="component" value="Unassembled WGS sequence"/>
</dbReference>
<dbReference type="GO" id="GO:0016887">
    <property type="term" value="F:ATP hydrolysis activity"/>
    <property type="evidence" value="ECO:0007669"/>
    <property type="project" value="InterPro"/>
</dbReference>
<keyword evidence="3" id="KW-1185">Reference proteome</keyword>